<keyword evidence="3" id="KW-1185">Reference proteome</keyword>
<keyword evidence="1" id="KW-0812">Transmembrane</keyword>
<evidence type="ECO:0000256" key="1">
    <source>
        <dbReference type="SAM" id="Phobius"/>
    </source>
</evidence>
<name>A0A2A3YMK0_9MICO</name>
<dbReference type="EMBL" id="NRGR01000005">
    <property type="protein sequence ID" value="PCC40540.1"/>
    <property type="molecule type" value="Genomic_DNA"/>
</dbReference>
<keyword evidence="1" id="KW-1133">Transmembrane helix</keyword>
<accession>A0A2A3YMK0</accession>
<gene>
    <name evidence="2" type="ORF">CIK66_01795</name>
</gene>
<dbReference type="RefSeq" id="WP_096164298.1">
    <property type="nucleotide sequence ID" value="NZ_JBQCXU010000095.1"/>
</dbReference>
<dbReference type="AlphaFoldDB" id="A0A2A3YMK0"/>
<keyword evidence="1" id="KW-0472">Membrane</keyword>
<evidence type="ECO:0000313" key="2">
    <source>
        <dbReference type="EMBL" id="PCC40540.1"/>
    </source>
</evidence>
<dbReference type="GeneID" id="95326910"/>
<feature type="transmembrane region" description="Helical" evidence="1">
    <location>
        <begin position="17"/>
        <end position="39"/>
    </location>
</feature>
<evidence type="ECO:0000313" key="3">
    <source>
        <dbReference type="Proteomes" id="UP000218598"/>
    </source>
</evidence>
<comment type="caution">
    <text evidence="2">The sequence shown here is derived from an EMBL/GenBank/DDBJ whole genome shotgun (WGS) entry which is preliminary data.</text>
</comment>
<sequence length="242" mass="24834">MVGDDTTEPATPPSRRWTLLLVLAAAVVVAVLVAVWIVATRPPATVAASWTETADDPGDASDALRSCQQPDSTAALDIHITEQRGIASLLVGTKGDGSTLTCLAVEVDEGWNSISMVSDVDEEAPAVPDDGVLTRANGLAGMEPVAEDAAIGAETAGSDAPADTSEPSSQHVLAGEVGEAVVGLRLQTSAGPVEATLGDGWFGAWWPTANDSELNEPVTAQVTLEDGTTRTIELAPDEQVPS</sequence>
<reference evidence="2 3" key="1">
    <citation type="journal article" date="2017" name="Elife">
        <title>Extensive horizontal gene transfer in cheese-associated bacteria.</title>
        <authorList>
            <person name="Bonham K.S."/>
            <person name="Wolfe B.E."/>
            <person name="Dutton R.J."/>
        </authorList>
    </citation>
    <scope>NUCLEOTIDE SEQUENCE [LARGE SCALE GENOMIC DNA]</scope>
    <source>
        <strain evidence="2 3">341_9</strain>
    </source>
</reference>
<dbReference type="Proteomes" id="UP000218598">
    <property type="component" value="Unassembled WGS sequence"/>
</dbReference>
<organism evidence="2 3">
    <name type="scientific">Brachybacterium alimentarium</name>
    <dbReference type="NCBI Taxonomy" id="47845"/>
    <lineage>
        <taxon>Bacteria</taxon>
        <taxon>Bacillati</taxon>
        <taxon>Actinomycetota</taxon>
        <taxon>Actinomycetes</taxon>
        <taxon>Micrococcales</taxon>
        <taxon>Dermabacteraceae</taxon>
        <taxon>Brachybacterium</taxon>
    </lineage>
</organism>
<dbReference type="OrthoDB" id="4843213at2"/>
<protein>
    <submittedName>
        <fullName evidence="2">Uncharacterized protein</fullName>
    </submittedName>
</protein>
<proteinExistence type="predicted"/>